<feature type="compositionally biased region" description="Low complexity" evidence="1">
    <location>
        <begin position="315"/>
        <end position="327"/>
    </location>
</feature>
<accession>A0A179B450</accession>
<feature type="compositionally biased region" description="Polar residues" evidence="1">
    <location>
        <begin position="1"/>
        <end position="10"/>
    </location>
</feature>
<dbReference type="EMBL" id="LVZK01000001">
    <property type="protein sequence ID" value="OAP86159.1"/>
    <property type="molecule type" value="Genomic_DNA"/>
</dbReference>
<feature type="region of interest" description="Disordered" evidence="1">
    <location>
        <begin position="1"/>
        <end position="75"/>
    </location>
</feature>
<feature type="compositionally biased region" description="Polar residues" evidence="1">
    <location>
        <begin position="366"/>
        <end position="392"/>
    </location>
</feature>
<reference evidence="2 3" key="1">
    <citation type="submission" date="2016-04" db="EMBL/GenBank/DDBJ databases">
        <title>Peptidophaga gingivicola gen. nov., sp. nov., isolated from human subgingival plaque.</title>
        <authorList>
            <person name="Beall C.J."/>
            <person name="Mokrzan E.M."/>
            <person name="Griffen A.L."/>
            <person name="Leys E.J."/>
        </authorList>
    </citation>
    <scope>NUCLEOTIDE SEQUENCE [LARGE SCALE GENOMIC DNA]</scope>
    <source>
        <strain evidence="2 3">BA112</strain>
    </source>
</reference>
<feature type="compositionally biased region" description="Pro residues" evidence="1">
    <location>
        <begin position="417"/>
        <end position="427"/>
    </location>
</feature>
<evidence type="ECO:0000256" key="1">
    <source>
        <dbReference type="SAM" id="MobiDB-lite"/>
    </source>
</evidence>
<evidence type="ECO:0000313" key="3">
    <source>
        <dbReference type="Proteomes" id="UP000078368"/>
    </source>
</evidence>
<organism evidence="2 3">
    <name type="scientific">Peptidiphaga gingivicola</name>
    <dbReference type="NCBI Taxonomy" id="2741497"/>
    <lineage>
        <taxon>Bacteria</taxon>
        <taxon>Bacillati</taxon>
        <taxon>Actinomycetota</taxon>
        <taxon>Actinomycetes</taxon>
        <taxon>Actinomycetales</taxon>
        <taxon>Actinomycetaceae</taxon>
        <taxon>Peptidiphaga</taxon>
    </lineage>
</organism>
<feature type="compositionally biased region" description="Low complexity" evidence="1">
    <location>
        <begin position="253"/>
        <end position="271"/>
    </location>
</feature>
<feature type="compositionally biased region" description="Low complexity" evidence="1">
    <location>
        <begin position="55"/>
        <end position="69"/>
    </location>
</feature>
<comment type="caution">
    <text evidence="2">The sequence shown here is derived from an EMBL/GenBank/DDBJ whole genome shotgun (WGS) entry which is preliminary data.</text>
</comment>
<proteinExistence type="predicted"/>
<feature type="region of interest" description="Disordered" evidence="1">
    <location>
        <begin position="231"/>
        <end position="496"/>
    </location>
</feature>
<evidence type="ECO:0000313" key="2">
    <source>
        <dbReference type="EMBL" id="OAP86159.1"/>
    </source>
</evidence>
<sequence>MATSYRTSKNLKGVSRMGPGGADTLSADPKELATEAGNAQDCAAKSQRMRTENTAGSISGKISGGKAASTVKTTSEHLSNELKDIEHQLSDYSDDVVATMRTIEQTDQDEAGMYRGMIPPGDAGGLAEGIGAGAGAGAVDGGAAGGSGAAIGGGHSYGSAGGASGGSAGGGHSYGSADGASGGSAGGGHSYGSANGGAGQLFGSPGASGMSSLLDGAGGGSVVGGHSYGSTESGQIVGSHGGHNSTGALSGIHSLMSGDSDSFSSHAGGSHPAPMPRVEGSGDPAPMPHAETSGNAAPMPHVESQDGKILPSVEQGHSYGSQLSGSGSSHGGSLGPAPMPQVETPGDPAPMPNAGGTGNPVPMPTSEGSGNPVFTSHGSVHSATNSSGSFTPTPMPHAAPSGDPVAMPHVETSGNPAPMPRIEPSDPPVFTRGGGADYGPRIPGVGADGGSFAPSPMPHVENPGNAVPLPSTQGSDVPAPMPRVHGSGGSSSAATA</sequence>
<dbReference type="AlphaFoldDB" id="A0A179B450"/>
<protein>
    <submittedName>
        <fullName evidence="2">Uncharacterized protein</fullName>
    </submittedName>
</protein>
<keyword evidence="3" id="KW-1185">Reference proteome</keyword>
<gene>
    <name evidence="2" type="ORF">A4H34_03010</name>
</gene>
<name>A0A179B450_9ACTO</name>
<dbReference type="Proteomes" id="UP000078368">
    <property type="component" value="Unassembled WGS sequence"/>
</dbReference>
<feature type="compositionally biased region" description="Polar residues" evidence="1">
    <location>
        <begin position="231"/>
        <end position="248"/>
    </location>
</feature>